<reference evidence="2" key="1">
    <citation type="submission" date="2021-07" db="EMBL/GenBank/DDBJ databases">
        <title>Draft genome sequence of carbapenem-resistant Aeromonas spp. in Japan.</title>
        <authorList>
            <person name="Maehana S."/>
            <person name="Suzuki M."/>
            <person name="Kitasato H."/>
        </authorList>
    </citation>
    <scope>NUCLEOTIDE SEQUENCE</scope>
    <source>
        <strain evidence="2">KAM348</strain>
    </source>
</reference>
<dbReference type="AlphaFoldDB" id="A0A2X4NHS3"/>
<dbReference type="Proteomes" id="UP001160758">
    <property type="component" value="Unassembled WGS sequence"/>
</dbReference>
<dbReference type="GeneID" id="48823046"/>
<dbReference type="Gene3D" id="3.30.110.40">
    <property type="entry name" value="TusA-like domain"/>
    <property type="match status" value="1"/>
</dbReference>
<dbReference type="CDD" id="cd00291">
    <property type="entry name" value="SirA_YedF_YeeD"/>
    <property type="match status" value="1"/>
</dbReference>
<dbReference type="OrthoDB" id="9797352at2"/>
<evidence type="ECO:0000313" key="2">
    <source>
        <dbReference type="EMBL" id="GJA53517.1"/>
    </source>
</evidence>
<reference evidence="3" key="2">
    <citation type="submission" date="2022-09" db="EMBL/GenBank/DDBJ databases">
        <title>Intensive care unit water sources are persistently colonized with multi-drug resistant bacteria and are the site of extensive horizontal gene transfer of antibiotic resistance genes.</title>
        <authorList>
            <person name="Diorio-Toth L."/>
        </authorList>
    </citation>
    <scope>NUCLEOTIDE SEQUENCE</scope>
    <source>
        <strain evidence="3">GD03796</strain>
    </source>
</reference>
<sequence>MEQLDLTPWRCPEPLIRLKLWLRQARPGQSVCIQLGDAGSRQDIPAYLRRQGHHVQTREESAARLSLLLVVARPPRDALLAPEPMPPTP</sequence>
<dbReference type="EMBL" id="BPNL01000007">
    <property type="protein sequence ID" value="GJA53517.1"/>
    <property type="molecule type" value="Genomic_DNA"/>
</dbReference>
<dbReference type="Proteomes" id="UP000887009">
    <property type="component" value="Unassembled WGS sequence"/>
</dbReference>
<feature type="domain" description="UPF0033" evidence="1">
    <location>
        <begin position="3"/>
        <end position="61"/>
    </location>
</feature>
<evidence type="ECO:0000259" key="1">
    <source>
        <dbReference type="Pfam" id="PF01206"/>
    </source>
</evidence>
<comment type="caution">
    <text evidence="3">The sequence shown here is derived from an EMBL/GenBank/DDBJ whole genome shotgun (WGS) entry which is preliminary data.</text>
</comment>
<dbReference type="SUPFAM" id="SSF64307">
    <property type="entry name" value="SirA-like"/>
    <property type="match status" value="1"/>
</dbReference>
<proteinExistence type="predicted"/>
<dbReference type="Pfam" id="PF01206">
    <property type="entry name" value="TusA"/>
    <property type="match status" value="1"/>
</dbReference>
<accession>A0A2X4NHS3</accession>
<evidence type="ECO:0000313" key="4">
    <source>
        <dbReference type="Proteomes" id="UP001160758"/>
    </source>
</evidence>
<gene>
    <name evidence="2" type="ORF">KAM348_09400</name>
    <name evidence="3" type="ORF">N5I07_08265</name>
</gene>
<dbReference type="InterPro" id="IPR036868">
    <property type="entry name" value="TusA-like_sf"/>
</dbReference>
<protein>
    <submittedName>
        <fullName evidence="3">Sulfurtransferase TusA family protein</fullName>
    </submittedName>
</protein>
<dbReference type="InterPro" id="IPR001455">
    <property type="entry name" value="TusA-like"/>
</dbReference>
<dbReference type="EMBL" id="JAOCFT010000001">
    <property type="protein sequence ID" value="MDH1897559.1"/>
    <property type="molecule type" value="Genomic_DNA"/>
</dbReference>
<name>A0A2X4NHS3_AERCA</name>
<evidence type="ECO:0000313" key="3">
    <source>
        <dbReference type="EMBL" id="MDH1897559.1"/>
    </source>
</evidence>
<dbReference type="RefSeq" id="WP_042880621.1">
    <property type="nucleotide sequence ID" value="NZ_AP022110.1"/>
</dbReference>
<organism evidence="3 4">
    <name type="scientific">Aeromonas caviae</name>
    <name type="common">Aeromonas punctata</name>
    <dbReference type="NCBI Taxonomy" id="648"/>
    <lineage>
        <taxon>Bacteria</taxon>
        <taxon>Pseudomonadati</taxon>
        <taxon>Pseudomonadota</taxon>
        <taxon>Gammaproteobacteria</taxon>
        <taxon>Aeromonadales</taxon>
        <taxon>Aeromonadaceae</taxon>
        <taxon>Aeromonas</taxon>
    </lineage>
</organism>